<evidence type="ECO:0000313" key="7">
    <source>
        <dbReference type="Proteomes" id="UP001180845"/>
    </source>
</evidence>
<keyword evidence="1" id="KW-0489">Methyltransferase</keyword>
<dbReference type="SMART" id="SM00650">
    <property type="entry name" value="rADc"/>
    <property type="match status" value="1"/>
</dbReference>
<name>A0AAE3ZAQ6_9ACTN</name>
<protein>
    <submittedName>
        <fullName evidence="6">Phospholipid N-methyltransferase</fullName>
    </submittedName>
</protein>
<dbReference type="Proteomes" id="UP001180845">
    <property type="component" value="Unassembled WGS sequence"/>
</dbReference>
<evidence type="ECO:0000256" key="4">
    <source>
        <dbReference type="SAM" id="MobiDB-lite"/>
    </source>
</evidence>
<keyword evidence="3" id="KW-0949">S-adenosyl-L-methionine</keyword>
<keyword evidence="2" id="KW-0808">Transferase</keyword>
<dbReference type="SUPFAM" id="SSF53335">
    <property type="entry name" value="S-adenosyl-L-methionine-dependent methyltransferases"/>
    <property type="match status" value="1"/>
</dbReference>
<dbReference type="Pfam" id="PF13649">
    <property type="entry name" value="Methyltransf_25"/>
    <property type="match status" value="1"/>
</dbReference>
<dbReference type="Gene3D" id="3.40.50.150">
    <property type="entry name" value="Vaccinia Virus protein VP39"/>
    <property type="match status" value="1"/>
</dbReference>
<dbReference type="CDD" id="cd02440">
    <property type="entry name" value="AdoMet_MTases"/>
    <property type="match status" value="1"/>
</dbReference>
<accession>A0AAE3ZAQ6</accession>
<feature type="region of interest" description="Disordered" evidence="4">
    <location>
        <begin position="1"/>
        <end position="35"/>
    </location>
</feature>
<dbReference type="InterPro" id="IPR029063">
    <property type="entry name" value="SAM-dependent_MTases_sf"/>
</dbReference>
<evidence type="ECO:0000256" key="1">
    <source>
        <dbReference type="ARBA" id="ARBA00022603"/>
    </source>
</evidence>
<evidence type="ECO:0000259" key="5">
    <source>
        <dbReference type="SMART" id="SM00650"/>
    </source>
</evidence>
<keyword evidence="7" id="KW-1185">Reference proteome</keyword>
<evidence type="ECO:0000256" key="2">
    <source>
        <dbReference type="ARBA" id="ARBA00022679"/>
    </source>
</evidence>
<dbReference type="EMBL" id="JAVDXW010000001">
    <property type="protein sequence ID" value="MDR7300181.1"/>
    <property type="molecule type" value="Genomic_DNA"/>
</dbReference>
<dbReference type="GO" id="GO:0000179">
    <property type="term" value="F:rRNA (adenine-N6,N6-)-dimethyltransferase activity"/>
    <property type="evidence" value="ECO:0007669"/>
    <property type="project" value="InterPro"/>
</dbReference>
<sequence>MSAPQQPGEQRTETHPSHPGDSAGGTGVPVRGDNSGSVVDEYRTFVVRALREPATIGAVIPSSPVLAREMARVVPTSGQPVVVELGPGTGALSGAVAERLPAAGRHIAVELDTGMVEHLRSSMPWLEVIQGDAMQLGKLLREAGVDSVDAVVSGLPWSLFSGESQTRILDEVGGVLAPGAAFTTIAYAHALGLSGARLFRRRLGRAFDEVVTTRTVWRNVPPARTYVCRRPSRR</sequence>
<proteinExistence type="predicted"/>
<evidence type="ECO:0000256" key="3">
    <source>
        <dbReference type="ARBA" id="ARBA00022691"/>
    </source>
</evidence>
<evidence type="ECO:0000313" key="6">
    <source>
        <dbReference type="EMBL" id="MDR7300181.1"/>
    </source>
</evidence>
<dbReference type="InterPro" id="IPR020598">
    <property type="entry name" value="rRNA_Ade_methylase_Trfase_N"/>
</dbReference>
<gene>
    <name evidence="6" type="ORF">JOF55_000362</name>
</gene>
<comment type="caution">
    <text evidence="6">The sequence shown here is derived from an EMBL/GenBank/DDBJ whole genome shotgun (WGS) entry which is preliminary data.</text>
</comment>
<reference evidence="6" key="1">
    <citation type="submission" date="2023-07" db="EMBL/GenBank/DDBJ databases">
        <title>Sequencing the genomes of 1000 actinobacteria strains.</title>
        <authorList>
            <person name="Klenk H.-P."/>
        </authorList>
    </citation>
    <scope>NUCLEOTIDE SEQUENCE</scope>
    <source>
        <strain evidence="6">DSM 45977</strain>
    </source>
</reference>
<dbReference type="InterPro" id="IPR041698">
    <property type="entry name" value="Methyltransf_25"/>
</dbReference>
<dbReference type="AlphaFoldDB" id="A0AAE3ZAQ6"/>
<organism evidence="6 7">
    <name type="scientific">Haloactinomyces albus</name>
    <dbReference type="NCBI Taxonomy" id="1352928"/>
    <lineage>
        <taxon>Bacteria</taxon>
        <taxon>Bacillati</taxon>
        <taxon>Actinomycetota</taxon>
        <taxon>Actinomycetes</taxon>
        <taxon>Actinopolysporales</taxon>
        <taxon>Actinopolysporaceae</taxon>
        <taxon>Haloactinomyces</taxon>
    </lineage>
</organism>
<feature type="domain" description="Ribosomal RNA adenine methylase transferase N-terminal" evidence="5">
    <location>
        <begin position="66"/>
        <end position="203"/>
    </location>
</feature>